<dbReference type="AlphaFoldDB" id="X0Z3Z1"/>
<evidence type="ECO:0000313" key="1">
    <source>
        <dbReference type="EMBL" id="GAG43291.1"/>
    </source>
</evidence>
<name>X0Z3Z1_9ZZZZ</name>
<feature type="non-terminal residue" evidence="1">
    <location>
        <position position="1"/>
    </location>
</feature>
<gene>
    <name evidence="1" type="ORF">S01H1_85889</name>
</gene>
<sequence length="62" mass="6548">NKANARLGQGPLDSKAGNRVVFQNAKSTTEMAIASVDMDEWGFVDGSLRIEADGIPTISALL</sequence>
<dbReference type="EMBL" id="BARS01059186">
    <property type="protein sequence ID" value="GAG43291.1"/>
    <property type="molecule type" value="Genomic_DNA"/>
</dbReference>
<feature type="non-terminal residue" evidence="1">
    <location>
        <position position="62"/>
    </location>
</feature>
<organism evidence="1">
    <name type="scientific">marine sediment metagenome</name>
    <dbReference type="NCBI Taxonomy" id="412755"/>
    <lineage>
        <taxon>unclassified sequences</taxon>
        <taxon>metagenomes</taxon>
        <taxon>ecological metagenomes</taxon>
    </lineage>
</organism>
<proteinExistence type="predicted"/>
<accession>X0Z3Z1</accession>
<reference evidence="1" key="1">
    <citation type="journal article" date="2014" name="Front. Microbiol.">
        <title>High frequency of phylogenetically diverse reductive dehalogenase-homologous genes in deep subseafloor sedimentary metagenomes.</title>
        <authorList>
            <person name="Kawai M."/>
            <person name="Futagami T."/>
            <person name="Toyoda A."/>
            <person name="Takaki Y."/>
            <person name="Nishi S."/>
            <person name="Hori S."/>
            <person name="Arai W."/>
            <person name="Tsubouchi T."/>
            <person name="Morono Y."/>
            <person name="Uchiyama I."/>
            <person name="Ito T."/>
            <person name="Fujiyama A."/>
            <person name="Inagaki F."/>
            <person name="Takami H."/>
        </authorList>
    </citation>
    <scope>NUCLEOTIDE SEQUENCE</scope>
    <source>
        <strain evidence="1">Expedition CK06-06</strain>
    </source>
</reference>
<comment type="caution">
    <text evidence="1">The sequence shown here is derived from an EMBL/GenBank/DDBJ whole genome shotgun (WGS) entry which is preliminary data.</text>
</comment>
<protein>
    <submittedName>
        <fullName evidence="1">Uncharacterized protein</fullName>
    </submittedName>
</protein>